<dbReference type="RefSeq" id="WP_075614670.1">
    <property type="nucleotide sequence ID" value="NZ_JACIED010000001.1"/>
</dbReference>
<keyword evidence="1" id="KW-1133">Transmembrane helix</keyword>
<comment type="caution">
    <text evidence="3">The sequence shown here is derived from an EMBL/GenBank/DDBJ whole genome shotgun (WGS) entry which is preliminary data.</text>
</comment>
<reference evidence="3 4" key="1">
    <citation type="submission" date="2016-09" db="EMBL/GenBank/DDBJ databases">
        <title>Rhizobium oryziradicis sp. nov., isolated from the root of rice.</title>
        <authorList>
            <person name="Zhao J."/>
            <person name="Zhang X."/>
        </authorList>
    </citation>
    <scope>NUCLEOTIDE SEQUENCE [LARGE SCALE GENOMIC DNA]</scope>
    <source>
        <strain evidence="3 4">14971</strain>
    </source>
</reference>
<evidence type="ECO:0000313" key="3">
    <source>
        <dbReference type="EMBL" id="OLP48880.1"/>
    </source>
</evidence>
<keyword evidence="4" id="KW-1185">Reference proteome</keyword>
<proteinExistence type="predicted"/>
<accession>A0A1Q9A2R6</accession>
<dbReference type="EMBL" id="JACIED010000001">
    <property type="protein sequence ID" value="MBB4005833.1"/>
    <property type="molecule type" value="Genomic_DNA"/>
</dbReference>
<dbReference type="STRING" id="887144.BJF91_17245"/>
<evidence type="ECO:0000313" key="4">
    <source>
        <dbReference type="Proteomes" id="UP000185598"/>
    </source>
</evidence>
<evidence type="ECO:0000313" key="5">
    <source>
        <dbReference type="Proteomes" id="UP000544107"/>
    </source>
</evidence>
<feature type="transmembrane region" description="Helical" evidence="1">
    <location>
        <begin position="6"/>
        <end position="33"/>
    </location>
</feature>
<dbReference type="Proteomes" id="UP000544107">
    <property type="component" value="Unassembled WGS sequence"/>
</dbReference>
<protein>
    <submittedName>
        <fullName evidence="3">Uncharacterized protein</fullName>
    </submittedName>
</protein>
<dbReference type="AlphaFoldDB" id="A0A1Q9A2R6"/>
<organism evidence="3 4">
    <name type="scientific">Allorhizobium taibaishanense</name>
    <dbReference type="NCBI Taxonomy" id="887144"/>
    <lineage>
        <taxon>Bacteria</taxon>
        <taxon>Pseudomonadati</taxon>
        <taxon>Pseudomonadota</taxon>
        <taxon>Alphaproteobacteria</taxon>
        <taxon>Hyphomicrobiales</taxon>
        <taxon>Rhizobiaceae</taxon>
        <taxon>Rhizobium/Agrobacterium group</taxon>
        <taxon>Allorhizobium</taxon>
    </lineage>
</organism>
<keyword evidence="1" id="KW-0472">Membrane</keyword>
<keyword evidence="1" id="KW-0812">Transmembrane</keyword>
<evidence type="ECO:0000313" key="2">
    <source>
        <dbReference type="EMBL" id="MBB4005833.1"/>
    </source>
</evidence>
<name>A0A1Q9A2R6_9HYPH</name>
<dbReference type="OrthoDB" id="9927903at2"/>
<dbReference type="EMBL" id="MKIN01000022">
    <property type="protein sequence ID" value="OLP48880.1"/>
    <property type="molecule type" value="Genomic_DNA"/>
</dbReference>
<reference evidence="2 5" key="2">
    <citation type="submission" date="2020-08" db="EMBL/GenBank/DDBJ databases">
        <title>Genomic Encyclopedia of Type Strains, Phase IV (KMG-IV): sequencing the most valuable type-strain genomes for metagenomic binning, comparative biology and taxonomic classification.</title>
        <authorList>
            <person name="Goeker M."/>
        </authorList>
    </citation>
    <scope>NUCLEOTIDE SEQUENCE [LARGE SCALE GENOMIC DNA]</scope>
    <source>
        <strain evidence="2 5">DSM 100021</strain>
    </source>
</reference>
<gene>
    <name evidence="3" type="ORF">BJF91_17245</name>
    <name evidence="2" type="ORF">GGQ71_000069</name>
</gene>
<evidence type="ECO:0000256" key="1">
    <source>
        <dbReference type="SAM" id="Phobius"/>
    </source>
</evidence>
<dbReference type="Proteomes" id="UP000185598">
    <property type="component" value="Unassembled WGS sequence"/>
</dbReference>
<sequence>MIQDAFAALYASLYVILTIWVIALCLGLVASLWNRNSRLREDNYDLRIRVITAEAALAFAEQLPSLQAKSDFLWEYMFGGSYVGAMHPSWPKFLHARISAALDTRS</sequence>